<evidence type="ECO:0000313" key="4">
    <source>
        <dbReference type="Proteomes" id="UP000274822"/>
    </source>
</evidence>
<sequence>MNRVVYHVMRARFLFRKLCARNPHMPVAQAVFGITRGQYQTCGSPFPFSSSSTAIVMAFVRKFTRPAPLDFEPNHPAVVLRKLTACSDRQKAALADLQAQFSLSQETQESLVLSFVRELKLGLAKDNQAMHMIPTYVTERGTYLALEVAGTEVRVAQLKLKGGRGQFSIHEIQYSIPDELNSGDDFGVLIDYITDCIDDFLTRVGSQDLFVYSMGGSLRQAKIIELPLEYSYPDAAGKDVVKLLHDSIEKKGLAVRVTAMANAPTTTMGVLHGMGTNCAYVERLSNISKFKHDYDLSPDETMIVNTEWGSFDNERCRLPLTWFDRRCDRESVNPHYQIFEKMTSAKYLGEITRLVLLYLVDCGLLFGASSSQILNTCYTFDTTFMFACEADDSEDLRQVGIVLEKLMKIRNVTLADRQIVKKVCQIVGSRSAVLVATAMAGVIRQMAVDGIGIGEQGITIATSGDLHELYPSFQARLCDALKTLVGEDLAPRITVVIVRSSRLVGSAIVAMMAENDMT</sequence>
<comment type="similarity">
    <text evidence="1">Belongs to the hexokinase family.</text>
</comment>
<reference evidence="3 4" key="1">
    <citation type="journal article" date="2018" name="New Phytol.">
        <title>Phylogenomics of Endogonaceae and evolution of mycorrhizas within Mucoromycota.</title>
        <authorList>
            <person name="Chang Y."/>
            <person name="Desiro A."/>
            <person name="Na H."/>
            <person name="Sandor L."/>
            <person name="Lipzen A."/>
            <person name="Clum A."/>
            <person name="Barry K."/>
            <person name="Grigoriev I.V."/>
            <person name="Martin F.M."/>
            <person name="Stajich J.E."/>
            <person name="Smith M.E."/>
            <person name="Bonito G."/>
            <person name="Spatafora J.W."/>
        </authorList>
    </citation>
    <scope>NUCLEOTIDE SEQUENCE [LARGE SCALE GENOMIC DNA]</scope>
    <source>
        <strain evidence="3 4">AD002</strain>
    </source>
</reference>
<dbReference type="SUPFAM" id="SSF53067">
    <property type="entry name" value="Actin-like ATPase domain"/>
    <property type="match status" value="2"/>
</dbReference>
<keyword evidence="1" id="KW-0808">Transferase</keyword>
<dbReference type="GO" id="GO:0005739">
    <property type="term" value="C:mitochondrion"/>
    <property type="evidence" value="ECO:0007669"/>
    <property type="project" value="TreeGrafter"/>
</dbReference>
<dbReference type="PANTHER" id="PTHR19443:SF30">
    <property type="entry name" value="GLUCOKINASE-1-RELATED"/>
    <property type="match status" value="1"/>
</dbReference>
<gene>
    <name evidence="3" type="ORF">BC938DRAFT_477074</name>
</gene>
<dbReference type="GO" id="GO:0006006">
    <property type="term" value="P:glucose metabolic process"/>
    <property type="evidence" value="ECO:0007669"/>
    <property type="project" value="TreeGrafter"/>
</dbReference>
<keyword evidence="4" id="KW-1185">Reference proteome</keyword>
<dbReference type="AlphaFoldDB" id="A0A433QPT8"/>
<dbReference type="GO" id="GO:0001678">
    <property type="term" value="P:intracellular glucose homeostasis"/>
    <property type="evidence" value="ECO:0007669"/>
    <property type="project" value="InterPro"/>
</dbReference>
<dbReference type="GO" id="GO:0005829">
    <property type="term" value="C:cytosol"/>
    <property type="evidence" value="ECO:0007669"/>
    <property type="project" value="TreeGrafter"/>
</dbReference>
<proteinExistence type="inferred from homology"/>
<dbReference type="EC" id="2.7.1.-" evidence="1"/>
<dbReference type="Proteomes" id="UP000274822">
    <property type="component" value="Unassembled WGS sequence"/>
</dbReference>
<dbReference type="PROSITE" id="PS51748">
    <property type="entry name" value="HEXOKINASE_2"/>
    <property type="match status" value="1"/>
</dbReference>
<dbReference type="Gene3D" id="1.10.287.1250">
    <property type="match status" value="1"/>
</dbReference>
<dbReference type="GO" id="GO:0006096">
    <property type="term" value="P:glycolytic process"/>
    <property type="evidence" value="ECO:0007669"/>
    <property type="project" value="UniProtKB-KW"/>
</dbReference>
<dbReference type="GO" id="GO:0004340">
    <property type="term" value="F:glucokinase activity"/>
    <property type="evidence" value="ECO:0007669"/>
    <property type="project" value="TreeGrafter"/>
</dbReference>
<evidence type="ECO:0000313" key="3">
    <source>
        <dbReference type="EMBL" id="RUS31779.1"/>
    </source>
</evidence>
<dbReference type="Gene3D" id="3.40.367.20">
    <property type="match status" value="1"/>
</dbReference>
<dbReference type="GO" id="GO:0005536">
    <property type="term" value="F:D-glucose binding"/>
    <property type="evidence" value="ECO:0007669"/>
    <property type="project" value="InterPro"/>
</dbReference>
<comment type="caution">
    <text evidence="3">The sequence shown here is derived from an EMBL/GenBank/DDBJ whole genome shotgun (WGS) entry which is preliminary data.</text>
</comment>
<dbReference type="InterPro" id="IPR022673">
    <property type="entry name" value="Hexokinase_C"/>
</dbReference>
<dbReference type="Pfam" id="PF03727">
    <property type="entry name" value="Hexokinase_2"/>
    <property type="match status" value="1"/>
</dbReference>
<dbReference type="GO" id="GO:0005524">
    <property type="term" value="F:ATP binding"/>
    <property type="evidence" value="ECO:0007669"/>
    <property type="project" value="UniProtKB-UniRule"/>
</dbReference>
<dbReference type="PANTHER" id="PTHR19443">
    <property type="entry name" value="HEXOKINASE"/>
    <property type="match status" value="1"/>
</dbReference>
<dbReference type="PRINTS" id="PR00475">
    <property type="entry name" value="HEXOKINASE"/>
</dbReference>
<feature type="domain" description="Hexokinase C-terminal" evidence="2">
    <location>
        <begin position="268"/>
        <end position="512"/>
    </location>
</feature>
<keyword evidence="1" id="KW-0547">Nucleotide-binding</keyword>
<dbReference type="EMBL" id="RBNJ01002604">
    <property type="protein sequence ID" value="RUS31779.1"/>
    <property type="molecule type" value="Genomic_DNA"/>
</dbReference>
<accession>A0A433QPT8</accession>
<dbReference type="InterPro" id="IPR043129">
    <property type="entry name" value="ATPase_NBD"/>
</dbReference>
<dbReference type="Gene3D" id="3.30.420.40">
    <property type="match status" value="1"/>
</dbReference>
<organism evidence="3 4">
    <name type="scientific">Jimgerdemannia flammicorona</name>
    <dbReference type="NCBI Taxonomy" id="994334"/>
    <lineage>
        <taxon>Eukaryota</taxon>
        <taxon>Fungi</taxon>
        <taxon>Fungi incertae sedis</taxon>
        <taxon>Mucoromycota</taxon>
        <taxon>Mucoromycotina</taxon>
        <taxon>Endogonomycetes</taxon>
        <taxon>Endogonales</taxon>
        <taxon>Endogonaceae</taxon>
        <taxon>Jimgerdemannia</taxon>
    </lineage>
</organism>
<evidence type="ECO:0000259" key="2">
    <source>
        <dbReference type="Pfam" id="PF03727"/>
    </source>
</evidence>
<keyword evidence="1" id="KW-0418">Kinase</keyword>
<dbReference type="GO" id="GO:0008865">
    <property type="term" value="F:fructokinase activity"/>
    <property type="evidence" value="ECO:0007669"/>
    <property type="project" value="TreeGrafter"/>
</dbReference>
<evidence type="ECO:0000256" key="1">
    <source>
        <dbReference type="RuleBase" id="RU362007"/>
    </source>
</evidence>
<protein>
    <recommendedName>
        <fullName evidence="1">Phosphotransferase</fullName>
        <ecNumber evidence="1">2.7.1.-</ecNumber>
    </recommendedName>
</protein>
<keyword evidence="1" id="KW-0324">Glycolysis</keyword>
<keyword evidence="1" id="KW-0067">ATP-binding</keyword>
<name>A0A433QPT8_9FUNG</name>
<dbReference type="InterPro" id="IPR001312">
    <property type="entry name" value="Hexokinase"/>
</dbReference>